<dbReference type="EMBL" id="BGPR01034738">
    <property type="protein sequence ID" value="GBO09231.1"/>
    <property type="molecule type" value="Genomic_DNA"/>
</dbReference>
<protein>
    <submittedName>
        <fullName evidence="2">Uncharacterized protein</fullName>
    </submittedName>
</protein>
<feature type="region of interest" description="Disordered" evidence="1">
    <location>
        <begin position="75"/>
        <end position="97"/>
    </location>
</feature>
<reference evidence="2 3" key="1">
    <citation type="journal article" date="2019" name="Sci. Rep.">
        <title>Orb-weaving spider Araneus ventricosus genome elucidates the spidroin gene catalogue.</title>
        <authorList>
            <person name="Kono N."/>
            <person name="Nakamura H."/>
            <person name="Ohtoshi R."/>
            <person name="Moran D.A.P."/>
            <person name="Shinohara A."/>
            <person name="Yoshida Y."/>
            <person name="Fujiwara M."/>
            <person name="Mori M."/>
            <person name="Tomita M."/>
            <person name="Arakawa K."/>
        </authorList>
    </citation>
    <scope>NUCLEOTIDE SEQUENCE [LARGE SCALE GENOMIC DNA]</scope>
</reference>
<evidence type="ECO:0000313" key="3">
    <source>
        <dbReference type="Proteomes" id="UP000499080"/>
    </source>
</evidence>
<feature type="region of interest" description="Disordered" evidence="1">
    <location>
        <begin position="1"/>
        <end position="52"/>
    </location>
</feature>
<dbReference type="AlphaFoldDB" id="A0A4Y2UB18"/>
<accession>A0A4Y2UB18</accession>
<dbReference type="Proteomes" id="UP000499080">
    <property type="component" value="Unassembled WGS sequence"/>
</dbReference>
<feature type="non-terminal residue" evidence="2">
    <location>
        <position position="1"/>
    </location>
</feature>
<organism evidence="2 3">
    <name type="scientific">Araneus ventricosus</name>
    <name type="common">Orbweaver spider</name>
    <name type="synonym">Epeira ventricosa</name>
    <dbReference type="NCBI Taxonomy" id="182803"/>
    <lineage>
        <taxon>Eukaryota</taxon>
        <taxon>Metazoa</taxon>
        <taxon>Ecdysozoa</taxon>
        <taxon>Arthropoda</taxon>
        <taxon>Chelicerata</taxon>
        <taxon>Arachnida</taxon>
        <taxon>Araneae</taxon>
        <taxon>Araneomorphae</taxon>
        <taxon>Entelegynae</taxon>
        <taxon>Araneoidea</taxon>
        <taxon>Araneidae</taxon>
        <taxon>Araneus</taxon>
    </lineage>
</organism>
<gene>
    <name evidence="2" type="ORF">AVEN_180207_1</name>
</gene>
<sequence>LAGRNCRHQNSRRQEAKDSLGRAQMSPIRTAKSQEDSLAGEQNAVNCEQPSRQEAKRFSVTAKCRQCRKPVAMKRFSQLGRKASHQELSPRKKRSADFPLRSQMSLIVNSQVAKKRSDFVSGVICHQRQPVAKKPGFQLAGRNTPIVNRSLQRFSVSRAQMSPIVNQTRAKSPREWL</sequence>
<feature type="compositionally biased region" description="Basic residues" evidence="1">
    <location>
        <begin position="1"/>
        <end position="11"/>
    </location>
</feature>
<keyword evidence="3" id="KW-1185">Reference proteome</keyword>
<evidence type="ECO:0000313" key="2">
    <source>
        <dbReference type="EMBL" id="GBO09231.1"/>
    </source>
</evidence>
<comment type="caution">
    <text evidence="2">The sequence shown here is derived from an EMBL/GenBank/DDBJ whole genome shotgun (WGS) entry which is preliminary data.</text>
</comment>
<evidence type="ECO:0000256" key="1">
    <source>
        <dbReference type="SAM" id="MobiDB-lite"/>
    </source>
</evidence>
<proteinExistence type="predicted"/>
<name>A0A4Y2UB18_ARAVE</name>